<comment type="caution">
    <text evidence="1">The sequence shown here is derived from an EMBL/GenBank/DDBJ whole genome shotgun (WGS) entry which is preliminary data.</text>
</comment>
<protein>
    <submittedName>
        <fullName evidence="1">Uncharacterized protein</fullName>
    </submittedName>
</protein>
<evidence type="ECO:0000313" key="2">
    <source>
        <dbReference type="Proteomes" id="UP000619355"/>
    </source>
</evidence>
<keyword evidence="2" id="KW-1185">Reference proteome</keyword>
<evidence type="ECO:0000313" key="1">
    <source>
        <dbReference type="EMBL" id="GHG74084.1"/>
    </source>
</evidence>
<dbReference type="Proteomes" id="UP000619355">
    <property type="component" value="Unassembled WGS sequence"/>
</dbReference>
<gene>
    <name evidence="1" type="ORF">GCM10018980_70760</name>
</gene>
<accession>A0A919F2S2</accession>
<dbReference type="AlphaFoldDB" id="A0A919F2S2"/>
<reference evidence="2" key="1">
    <citation type="journal article" date="2019" name="Int. J. Syst. Evol. Microbiol.">
        <title>The Global Catalogue of Microorganisms (GCM) 10K type strain sequencing project: providing services to taxonomists for standard genome sequencing and annotation.</title>
        <authorList>
            <consortium name="The Broad Institute Genomics Platform"/>
            <consortium name="The Broad Institute Genome Sequencing Center for Infectious Disease"/>
            <person name="Wu L."/>
            <person name="Ma J."/>
        </authorList>
    </citation>
    <scope>NUCLEOTIDE SEQUENCE [LARGE SCALE GENOMIC DNA]</scope>
    <source>
        <strain evidence="2">JCM 4253</strain>
    </source>
</reference>
<name>A0A919F2S2_9ACTN</name>
<proteinExistence type="predicted"/>
<sequence length="71" mass="7770">MTESRTFDGRIQLVEYRPRVLDHPPARRPCVTSPRHQDVCRVHVSSSAKAVTKDGSIGLSVRGARGTSPSV</sequence>
<dbReference type="EMBL" id="BNBF01000034">
    <property type="protein sequence ID" value="GHG74084.1"/>
    <property type="molecule type" value="Genomic_DNA"/>
</dbReference>
<organism evidence="1 2">
    <name type="scientific">Streptomyces capoamus</name>
    <dbReference type="NCBI Taxonomy" id="68183"/>
    <lineage>
        <taxon>Bacteria</taxon>
        <taxon>Bacillati</taxon>
        <taxon>Actinomycetota</taxon>
        <taxon>Actinomycetes</taxon>
        <taxon>Kitasatosporales</taxon>
        <taxon>Streptomycetaceae</taxon>
        <taxon>Streptomyces</taxon>
    </lineage>
</organism>